<feature type="compositionally biased region" description="Basic and acidic residues" evidence="1">
    <location>
        <begin position="45"/>
        <end position="55"/>
    </location>
</feature>
<organism evidence="3 4">
    <name type="scientific">Buddleja alternifolia</name>
    <dbReference type="NCBI Taxonomy" id="168488"/>
    <lineage>
        <taxon>Eukaryota</taxon>
        <taxon>Viridiplantae</taxon>
        <taxon>Streptophyta</taxon>
        <taxon>Embryophyta</taxon>
        <taxon>Tracheophyta</taxon>
        <taxon>Spermatophyta</taxon>
        <taxon>Magnoliopsida</taxon>
        <taxon>eudicotyledons</taxon>
        <taxon>Gunneridae</taxon>
        <taxon>Pentapetalae</taxon>
        <taxon>asterids</taxon>
        <taxon>lamiids</taxon>
        <taxon>Lamiales</taxon>
        <taxon>Scrophulariaceae</taxon>
        <taxon>Buddlejeae</taxon>
        <taxon>Buddleja</taxon>
    </lineage>
</organism>
<sequence length="192" mass="20412">MATATAPKVENPNRPSDLNLTPPITEDVPSTEPPPSSGGGEEESEVKPAAEKAGDVEDGGAVTDIQKKMKRAERFGMPVKLSEEEKRNSRAERFGTGSAVNELDSSKSSEELKRKARGERFGIVRSDPAGEEAKKKARLARFASSPQTDPAEEDKKKARAIRFSQSDSGSKANGKGNIEAKTAIAGEDGGET</sequence>
<dbReference type="InterPro" id="IPR044209">
    <property type="entry name" value="MOS11"/>
</dbReference>
<reference evidence="3" key="1">
    <citation type="submission" date="2019-10" db="EMBL/GenBank/DDBJ databases">
        <authorList>
            <person name="Zhang R."/>
            <person name="Pan Y."/>
            <person name="Wang J."/>
            <person name="Ma R."/>
            <person name="Yu S."/>
        </authorList>
    </citation>
    <scope>NUCLEOTIDE SEQUENCE</scope>
    <source>
        <strain evidence="3">LA-IB0</strain>
        <tissue evidence="3">Leaf</tissue>
    </source>
</reference>
<gene>
    <name evidence="3" type="ORF">BUALT_Bualt11G0114700</name>
</gene>
<dbReference type="PANTHER" id="PTHR47701">
    <property type="entry name" value="PROTEIN MODIFIER OF SNC1 11"/>
    <property type="match status" value="1"/>
</dbReference>
<protein>
    <recommendedName>
        <fullName evidence="2">THO1-MOS11 C-terminal domain-containing protein</fullName>
    </recommendedName>
</protein>
<dbReference type="Pfam" id="PF18592">
    <property type="entry name" value="Tho1_MOS11_C"/>
    <property type="match status" value="1"/>
</dbReference>
<dbReference type="PANTHER" id="PTHR47701:SF2">
    <property type="entry name" value="PROTEIN MODIFIER OF SNC1 11"/>
    <property type="match status" value="1"/>
</dbReference>
<feature type="compositionally biased region" description="Basic and acidic residues" evidence="1">
    <location>
        <begin position="104"/>
        <end position="122"/>
    </location>
</feature>
<evidence type="ECO:0000313" key="3">
    <source>
        <dbReference type="EMBL" id="KAG8374276.1"/>
    </source>
</evidence>
<proteinExistence type="predicted"/>
<dbReference type="EMBL" id="WHWC01000011">
    <property type="protein sequence ID" value="KAG8374276.1"/>
    <property type="molecule type" value="Genomic_DNA"/>
</dbReference>
<accession>A0AAV6WTF2</accession>
<dbReference type="GO" id="GO:0005634">
    <property type="term" value="C:nucleus"/>
    <property type="evidence" value="ECO:0007669"/>
    <property type="project" value="TreeGrafter"/>
</dbReference>
<feature type="domain" description="THO1-MOS11 C-terminal" evidence="2">
    <location>
        <begin position="61"/>
        <end position="95"/>
    </location>
</feature>
<comment type="caution">
    <text evidence="3">The sequence shown here is derived from an EMBL/GenBank/DDBJ whole genome shotgun (WGS) entry which is preliminary data.</text>
</comment>
<evidence type="ECO:0000259" key="2">
    <source>
        <dbReference type="Pfam" id="PF18592"/>
    </source>
</evidence>
<feature type="region of interest" description="Disordered" evidence="1">
    <location>
        <begin position="1"/>
        <end position="192"/>
    </location>
</feature>
<dbReference type="InterPro" id="IPR040746">
    <property type="entry name" value="THO1_MOS11_C"/>
</dbReference>
<feature type="compositionally biased region" description="Basic and acidic residues" evidence="1">
    <location>
        <begin position="81"/>
        <end position="93"/>
    </location>
</feature>
<evidence type="ECO:0000256" key="1">
    <source>
        <dbReference type="SAM" id="MobiDB-lite"/>
    </source>
</evidence>
<dbReference type="Proteomes" id="UP000826271">
    <property type="component" value="Unassembled WGS sequence"/>
</dbReference>
<keyword evidence="4" id="KW-1185">Reference proteome</keyword>
<dbReference type="GO" id="GO:0016973">
    <property type="term" value="P:poly(A)+ mRNA export from nucleus"/>
    <property type="evidence" value="ECO:0007669"/>
    <property type="project" value="InterPro"/>
</dbReference>
<name>A0AAV6WTF2_9LAMI</name>
<evidence type="ECO:0000313" key="4">
    <source>
        <dbReference type="Proteomes" id="UP000826271"/>
    </source>
</evidence>
<dbReference type="AlphaFoldDB" id="A0AAV6WTF2"/>